<dbReference type="InterPro" id="IPR007527">
    <property type="entry name" value="Znf_SWIM"/>
</dbReference>
<reference evidence="9" key="1">
    <citation type="submission" date="2023-02" db="EMBL/GenBank/DDBJ databases">
        <title>Genome of toxic invasive species Heracleum sosnowskyi carries increased number of genes despite the absence of recent whole-genome duplications.</title>
        <authorList>
            <person name="Schelkunov M."/>
            <person name="Shtratnikova V."/>
            <person name="Makarenko M."/>
            <person name="Klepikova A."/>
            <person name="Omelchenko D."/>
            <person name="Novikova G."/>
            <person name="Obukhova E."/>
            <person name="Bogdanov V."/>
            <person name="Penin A."/>
            <person name="Logacheva M."/>
        </authorList>
    </citation>
    <scope>NUCLEOTIDE SEQUENCE</scope>
    <source>
        <strain evidence="9">Hsosn_3</strain>
        <tissue evidence="9">Leaf</tissue>
    </source>
</reference>
<dbReference type="AlphaFoldDB" id="A0AAD8GM63"/>
<organism evidence="9 10">
    <name type="scientific">Heracleum sosnowskyi</name>
    <dbReference type="NCBI Taxonomy" id="360622"/>
    <lineage>
        <taxon>Eukaryota</taxon>
        <taxon>Viridiplantae</taxon>
        <taxon>Streptophyta</taxon>
        <taxon>Embryophyta</taxon>
        <taxon>Tracheophyta</taxon>
        <taxon>Spermatophyta</taxon>
        <taxon>Magnoliopsida</taxon>
        <taxon>eudicotyledons</taxon>
        <taxon>Gunneridae</taxon>
        <taxon>Pentapetalae</taxon>
        <taxon>asterids</taxon>
        <taxon>campanulids</taxon>
        <taxon>Apiales</taxon>
        <taxon>Apiaceae</taxon>
        <taxon>Apioideae</taxon>
        <taxon>apioid superclade</taxon>
        <taxon>Tordylieae</taxon>
        <taxon>Tordyliinae</taxon>
        <taxon>Heracleum</taxon>
    </lineage>
</organism>
<dbReference type="GO" id="GO:0008270">
    <property type="term" value="F:zinc ion binding"/>
    <property type="evidence" value="ECO:0007669"/>
    <property type="project" value="UniProtKB-UniRule"/>
</dbReference>
<dbReference type="GO" id="GO:0003676">
    <property type="term" value="F:nucleic acid binding"/>
    <property type="evidence" value="ECO:0007669"/>
    <property type="project" value="InterPro"/>
</dbReference>
<feature type="domain" description="CCHC-type" evidence="7">
    <location>
        <begin position="472"/>
        <end position="489"/>
    </location>
</feature>
<evidence type="ECO:0000256" key="1">
    <source>
        <dbReference type="ARBA" id="ARBA00005889"/>
    </source>
</evidence>
<evidence type="ECO:0000256" key="2">
    <source>
        <dbReference type="ARBA" id="ARBA00022723"/>
    </source>
</evidence>
<dbReference type="Pfam" id="PF10551">
    <property type="entry name" value="MULE"/>
    <property type="match status" value="1"/>
</dbReference>
<keyword evidence="2 6" id="KW-0479">Metal-binding</keyword>
<dbReference type="InterPro" id="IPR006564">
    <property type="entry name" value="Znf_PMZ"/>
</dbReference>
<evidence type="ECO:0000256" key="4">
    <source>
        <dbReference type="ARBA" id="ARBA00022833"/>
    </source>
</evidence>
<evidence type="ECO:0000256" key="6">
    <source>
        <dbReference type="RuleBase" id="RU367018"/>
    </source>
</evidence>
<evidence type="ECO:0000313" key="9">
    <source>
        <dbReference type="EMBL" id="KAK1351262.1"/>
    </source>
</evidence>
<dbReference type="PROSITE" id="PS50966">
    <property type="entry name" value="ZF_SWIM"/>
    <property type="match status" value="1"/>
</dbReference>
<keyword evidence="6" id="KW-0539">Nucleus</keyword>
<dbReference type="PANTHER" id="PTHR31669:SF302">
    <property type="entry name" value="PROTEIN FAR1-RELATED SEQUENCE"/>
    <property type="match status" value="1"/>
</dbReference>
<dbReference type="EMBL" id="JAUIZM010000051">
    <property type="protein sequence ID" value="KAK1351262.1"/>
    <property type="molecule type" value="Genomic_DNA"/>
</dbReference>
<proteinExistence type="inferred from homology"/>
<evidence type="ECO:0000256" key="5">
    <source>
        <dbReference type="PROSITE-ProRule" id="PRU00047"/>
    </source>
</evidence>
<gene>
    <name evidence="9" type="ORF">POM88_054537</name>
</gene>
<protein>
    <recommendedName>
        <fullName evidence="6">Protein FAR1-RELATED SEQUENCE</fullName>
    </recommendedName>
</protein>
<reference evidence="9" key="2">
    <citation type="submission" date="2023-05" db="EMBL/GenBank/DDBJ databases">
        <authorList>
            <person name="Schelkunov M.I."/>
        </authorList>
    </citation>
    <scope>NUCLEOTIDE SEQUENCE</scope>
    <source>
        <strain evidence="9">Hsosn_3</strain>
        <tissue evidence="9">Leaf</tissue>
    </source>
</reference>
<dbReference type="InterPro" id="IPR031052">
    <property type="entry name" value="FHY3/FAR1"/>
</dbReference>
<name>A0AAD8GM63_9APIA</name>
<comment type="subcellular location">
    <subcellularLocation>
        <location evidence="6">Nucleus</location>
    </subcellularLocation>
</comment>
<dbReference type="PANTHER" id="PTHR31669">
    <property type="entry name" value="PROTEIN FAR1-RELATED SEQUENCE 10-RELATED"/>
    <property type="match status" value="1"/>
</dbReference>
<dbReference type="PROSITE" id="PS50158">
    <property type="entry name" value="ZF_CCHC"/>
    <property type="match status" value="1"/>
</dbReference>
<keyword evidence="10" id="KW-1185">Reference proteome</keyword>
<comment type="similarity">
    <text evidence="1 6">Belongs to the FHY3/FAR1 family.</text>
</comment>
<dbReference type="GO" id="GO:0006355">
    <property type="term" value="P:regulation of DNA-templated transcription"/>
    <property type="evidence" value="ECO:0007669"/>
    <property type="project" value="UniProtKB-UniRule"/>
</dbReference>
<dbReference type="Proteomes" id="UP001237642">
    <property type="component" value="Unassembled WGS sequence"/>
</dbReference>
<evidence type="ECO:0000256" key="3">
    <source>
        <dbReference type="ARBA" id="ARBA00022771"/>
    </source>
</evidence>
<evidence type="ECO:0000259" key="8">
    <source>
        <dbReference type="PROSITE" id="PS50966"/>
    </source>
</evidence>
<accession>A0AAD8GM63</accession>
<feature type="domain" description="SWIM-type" evidence="8">
    <location>
        <begin position="297"/>
        <end position="333"/>
    </location>
</feature>
<evidence type="ECO:0000259" key="7">
    <source>
        <dbReference type="PROSITE" id="PS50158"/>
    </source>
</evidence>
<sequence>MAYQNFGDVVAFDTTYRTNRYVMPFVPFTGVNHHYQSVVFGFALMRDEVKTSFEWVLGSWLEAVENKHPLTIITDQDQAMVGAISSQLPNTTHLLCSWHISNKFPEKLASYYSKHPDFKVDFNNCIYNSLTEDVFEDRWSALVVKYELEDNTWLQGLYGLKHKWIKAFTRSTFSAGQTTTSRSEGMNAFFDSYVSSCTGLKEFVENAQKALERQFMREKEEDFKTRQTCRGIKMKTTLEQHGASIYTKTMFRKFQEQLVEATTYFVEKDRDRSLEEDEYTYYKFYRQLVDPEKRTMYLVTFNKLSLSGSCKCRMYEYLGIPCRHIIAVLTKRCVSEIPNAFLRRRWTKDANRVDDMLPYYLTGEEASSHDLTPTERFNNMTLLTMAFCHSSMASKERYEYAISVINQETEILENMGVDGIEHVSSEVGKSTTQEDCDGLHEPILDPIVSQTKGRKKDTRFKSAIETIHKTPRKCSKCGHEGHDIRTCEKFKDNLLNAQSTQSGQCGGESVQL</sequence>
<dbReference type="SMART" id="SM00575">
    <property type="entry name" value="ZnF_PMZ"/>
    <property type="match status" value="1"/>
</dbReference>
<keyword evidence="4 6" id="KW-0862">Zinc</keyword>
<comment type="function">
    <text evidence="6">Putative transcription activator involved in regulating light control of development.</text>
</comment>
<dbReference type="InterPro" id="IPR018289">
    <property type="entry name" value="MULE_transposase_dom"/>
</dbReference>
<dbReference type="Pfam" id="PF04434">
    <property type="entry name" value="SWIM"/>
    <property type="match status" value="1"/>
</dbReference>
<comment type="caution">
    <text evidence="9">The sequence shown here is derived from an EMBL/GenBank/DDBJ whole genome shotgun (WGS) entry which is preliminary data.</text>
</comment>
<dbReference type="InterPro" id="IPR001878">
    <property type="entry name" value="Znf_CCHC"/>
</dbReference>
<keyword evidence="3 5" id="KW-0863">Zinc-finger</keyword>
<evidence type="ECO:0000313" key="10">
    <source>
        <dbReference type="Proteomes" id="UP001237642"/>
    </source>
</evidence>
<dbReference type="GO" id="GO:0005634">
    <property type="term" value="C:nucleus"/>
    <property type="evidence" value="ECO:0007669"/>
    <property type="project" value="UniProtKB-SubCell"/>
</dbReference>